<proteinExistence type="predicted"/>
<dbReference type="InterPro" id="IPR045584">
    <property type="entry name" value="Pilin-like"/>
</dbReference>
<keyword evidence="1" id="KW-0472">Membrane</keyword>
<organism evidence="2 3">
    <name type="scientific">Actinobacillus equuli</name>
    <dbReference type="NCBI Taxonomy" id="718"/>
    <lineage>
        <taxon>Bacteria</taxon>
        <taxon>Pseudomonadati</taxon>
        <taxon>Pseudomonadota</taxon>
        <taxon>Gammaproteobacteria</taxon>
        <taxon>Pasteurellales</taxon>
        <taxon>Pasteurellaceae</taxon>
        <taxon>Actinobacillus</taxon>
    </lineage>
</organism>
<dbReference type="SUPFAM" id="SSF54523">
    <property type="entry name" value="Pili subunits"/>
    <property type="match status" value="1"/>
</dbReference>
<evidence type="ECO:0000313" key="2">
    <source>
        <dbReference type="EMBL" id="VEE90689.1"/>
    </source>
</evidence>
<gene>
    <name evidence="2" type="ORF">NCTC8529_00935</name>
</gene>
<accession>A0AAX3FJ09</accession>
<dbReference type="Proteomes" id="UP000268529">
    <property type="component" value="Chromosome"/>
</dbReference>
<feature type="transmembrane region" description="Helical" evidence="1">
    <location>
        <begin position="7"/>
        <end position="25"/>
    </location>
</feature>
<dbReference type="EMBL" id="LR134310">
    <property type="protein sequence ID" value="VEE90689.1"/>
    <property type="molecule type" value="Genomic_DNA"/>
</dbReference>
<keyword evidence="1" id="KW-1133">Transmembrane helix</keyword>
<dbReference type="AlphaFoldDB" id="A0AAX3FJ09"/>
<sequence length="175" mass="20365">MFKAFTLIEILITFTILVISIYFISPITFHINDLIALNSEIESLQSFLYQLQTKSRYEKSNYTLTISQNNQEKSWCVIAIKKSNNNKKQIICNCLNVKQCNIADEYQLHFNHHKGTVIKNKSLYPESFINIDGIAGRLESKCIHLSLNKADEILQLDQWGRIYVIPKHKRSHCKT</sequence>
<dbReference type="RefSeq" id="WP_039198083.1">
    <property type="nucleotide sequence ID" value="NZ_LR134310.1"/>
</dbReference>
<evidence type="ECO:0000313" key="3">
    <source>
        <dbReference type="Proteomes" id="UP000268529"/>
    </source>
</evidence>
<protein>
    <submittedName>
        <fullName evidence="2">Type II secretory pathway, pseudopilin</fullName>
    </submittedName>
</protein>
<evidence type="ECO:0000256" key="1">
    <source>
        <dbReference type="SAM" id="Phobius"/>
    </source>
</evidence>
<keyword evidence="1" id="KW-0812">Transmembrane</keyword>
<dbReference type="GeneID" id="92743549"/>
<reference evidence="2 3" key="1">
    <citation type="submission" date="2018-12" db="EMBL/GenBank/DDBJ databases">
        <authorList>
            <consortium name="Pathogen Informatics"/>
        </authorList>
    </citation>
    <scope>NUCLEOTIDE SEQUENCE [LARGE SCALE GENOMIC DNA]</scope>
    <source>
        <strain evidence="2 3">NCTC8529</strain>
    </source>
</reference>
<name>A0AAX3FJ09_ACTEU</name>